<dbReference type="Pfam" id="PF12088">
    <property type="entry name" value="DUF3565"/>
    <property type="match status" value="1"/>
</dbReference>
<gene>
    <name evidence="1" type="ORF">POL25_30145</name>
</gene>
<evidence type="ECO:0000313" key="2">
    <source>
        <dbReference type="Proteomes" id="UP001221686"/>
    </source>
</evidence>
<name>A0ABT5E5T4_9BACT</name>
<accession>A0ABT5E5T4</accession>
<organism evidence="1 2">
    <name type="scientific">Nannocystis bainbridge</name>
    <dbReference type="NCBI Taxonomy" id="2995303"/>
    <lineage>
        <taxon>Bacteria</taxon>
        <taxon>Pseudomonadati</taxon>
        <taxon>Myxococcota</taxon>
        <taxon>Polyangia</taxon>
        <taxon>Nannocystales</taxon>
        <taxon>Nannocystaceae</taxon>
        <taxon>Nannocystis</taxon>
    </lineage>
</organism>
<protein>
    <submittedName>
        <fullName evidence="1">DUF3565 domain-containing protein</fullName>
    </submittedName>
</protein>
<dbReference type="Proteomes" id="UP001221686">
    <property type="component" value="Unassembled WGS sequence"/>
</dbReference>
<evidence type="ECO:0000313" key="1">
    <source>
        <dbReference type="EMBL" id="MDC0721206.1"/>
    </source>
</evidence>
<dbReference type="EMBL" id="JAQNDL010000003">
    <property type="protein sequence ID" value="MDC0721206.1"/>
    <property type="molecule type" value="Genomic_DNA"/>
</dbReference>
<dbReference type="InterPro" id="IPR021948">
    <property type="entry name" value="DUF3565"/>
</dbReference>
<comment type="caution">
    <text evidence="1">The sequence shown here is derived from an EMBL/GenBank/DDBJ whole genome shotgun (WGS) entry which is preliminary data.</text>
</comment>
<proteinExistence type="predicted"/>
<reference evidence="1 2" key="1">
    <citation type="submission" date="2022-11" db="EMBL/GenBank/DDBJ databases">
        <title>Minimal conservation of predation-associated metabolite biosynthetic gene clusters underscores biosynthetic potential of Myxococcota including descriptions for ten novel species: Archangium lansinium sp. nov., Myxococcus landrumus sp. nov., Nannocystis bai.</title>
        <authorList>
            <person name="Ahearne A."/>
            <person name="Stevens C."/>
            <person name="Dowd S."/>
        </authorList>
    </citation>
    <scope>NUCLEOTIDE SEQUENCE [LARGE SCALE GENOMIC DNA]</scope>
    <source>
        <strain evidence="1 2">BB15-2</strain>
    </source>
</reference>
<sequence>MSPVHPTLIPRRICEFARDAAGEWIVHLECGHRRHVRHRPPLSNYPWLADPAERAARIGAEIECERCARGEPPDEPPRS</sequence>
<keyword evidence="2" id="KW-1185">Reference proteome</keyword>
<dbReference type="RefSeq" id="WP_272089707.1">
    <property type="nucleotide sequence ID" value="NZ_JAQNDL010000003.1"/>
</dbReference>